<evidence type="ECO:0000259" key="2">
    <source>
        <dbReference type="SMART" id="SM01233"/>
    </source>
</evidence>
<evidence type="ECO:0000256" key="1">
    <source>
        <dbReference type="SAM" id="MobiDB-lite"/>
    </source>
</evidence>
<dbReference type="OrthoDB" id="784393at2759"/>
<evidence type="ECO:0000313" key="3">
    <source>
        <dbReference type="EMBL" id="KAG5627043.1"/>
    </source>
</evidence>
<dbReference type="PANTHER" id="PTHR12299:SF78">
    <property type="entry name" value="RGG REPEATS NUCLEAR RNA BINDING PROTEIN C"/>
    <property type="match status" value="1"/>
</dbReference>
<accession>A0A9J6ARW9</accession>
<dbReference type="GO" id="GO:0003729">
    <property type="term" value="F:mRNA binding"/>
    <property type="evidence" value="ECO:0007669"/>
    <property type="project" value="TreeGrafter"/>
</dbReference>
<dbReference type="Proteomes" id="UP000824120">
    <property type="component" value="Chromosome 2"/>
</dbReference>
<feature type="region of interest" description="Disordered" evidence="1">
    <location>
        <begin position="92"/>
        <end position="136"/>
    </location>
</feature>
<dbReference type="PANTHER" id="PTHR12299">
    <property type="entry name" value="HYALURONIC ACID-BINDING PROTEIN 4"/>
    <property type="match status" value="1"/>
</dbReference>
<dbReference type="Pfam" id="PF04774">
    <property type="entry name" value="HABP4_PAI-RBP1"/>
    <property type="match status" value="1"/>
</dbReference>
<comment type="caution">
    <text evidence="3">The sequence shown here is derived from an EMBL/GenBank/DDBJ whole genome shotgun (WGS) entry which is preliminary data.</text>
</comment>
<feature type="region of interest" description="Disordered" evidence="1">
    <location>
        <begin position="215"/>
        <end position="263"/>
    </location>
</feature>
<dbReference type="SMART" id="SM01233">
    <property type="entry name" value="HABP4_PAI-RBP1"/>
    <property type="match status" value="1"/>
</dbReference>
<feature type="compositionally biased region" description="Basic and acidic residues" evidence="1">
    <location>
        <begin position="156"/>
        <end position="166"/>
    </location>
</feature>
<name>A0A9J6ARW9_SOLCO</name>
<gene>
    <name evidence="3" type="ORF">H5410_012261</name>
</gene>
<sequence length="263" mass="29000">MVDPMLSVVVDKVVLVMKKCPRGTGLVGHLNAVVVLAAGRYIFLVCVTSPFHYHICKAVVLIFHCMSRSEIKREGAGRGNWGTEADEVTQMTGEVADEGEKNLNVEKPSTEEGAGDDKKENPAAEAEDKEPEDKEMTLEEYEKLLEEKRKALQALKTEERKVDTKVFESMQQISKKPSDEIFVKLGSKDKRKESAEKEEKAKKAVSINEFLKPAEGERYYAPGGRGRGRGRGSRGYSGTNTMSNVEAAPPIEDPGHFPTLGGK</sequence>
<feature type="domain" description="Hyaluronan/mRNA-binding protein" evidence="2">
    <location>
        <begin position="67"/>
        <end position="163"/>
    </location>
</feature>
<feature type="region of interest" description="Disordered" evidence="1">
    <location>
        <begin position="156"/>
        <end position="177"/>
    </location>
</feature>
<feature type="compositionally biased region" description="Basic and acidic residues" evidence="1">
    <location>
        <begin position="98"/>
        <end position="122"/>
    </location>
</feature>
<dbReference type="InterPro" id="IPR006861">
    <property type="entry name" value="HABP4_PAIRBP1-bd"/>
</dbReference>
<dbReference type="GO" id="GO:0005737">
    <property type="term" value="C:cytoplasm"/>
    <property type="evidence" value="ECO:0007669"/>
    <property type="project" value="TreeGrafter"/>
</dbReference>
<dbReference type="GO" id="GO:0005634">
    <property type="term" value="C:nucleus"/>
    <property type="evidence" value="ECO:0007669"/>
    <property type="project" value="TreeGrafter"/>
</dbReference>
<dbReference type="AlphaFoldDB" id="A0A9J6ARW9"/>
<evidence type="ECO:0000313" key="4">
    <source>
        <dbReference type="Proteomes" id="UP000824120"/>
    </source>
</evidence>
<protein>
    <recommendedName>
        <fullName evidence="2">Hyaluronan/mRNA-binding protein domain-containing protein</fullName>
    </recommendedName>
</protein>
<organism evidence="3 4">
    <name type="scientific">Solanum commersonii</name>
    <name type="common">Commerson's wild potato</name>
    <name type="synonym">Commerson's nightshade</name>
    <dbReference type="NCBI Taxonomy" id="4109"/>
    <lineage>
        <taxon>Eukaryota</taxon>
        <taxon>Viridiplantae</taxon>
        <taxon>Streptophyta</taxon>
        <taxon>Embryophyta</taxon>
        <taxon>Tracheophyta</taxon>
        <taxon>Spermatophyta</taxon>
        <taxon>Magnoliopsida</taxon>
        <taxon>eudicotyledons</taxon>
        <taxon>Gunneridae</taxon>
        <taxon>Pentapetalae</taxon>
        <taxon>asterids</taxon>
        <taxon>lamiids</taxon>
        <taxon>Solanales</taxon>
        <taxon>Solanaceae</taxon>
        <taxon>Solanoideae</taxon>
        <taxon>Solaneae</taxon>
        <taxon>Solanum</taxon>
    </lineage>
</organism>
<keyword evidence="4" id="KW-1185">Reference proteome</keyword>
<proteinExistence type="predicted"/>
<dbReference type="InterPro" id="IPR039764">
    <property type="entry name" value="HABP4/SERBP1-like"/>
</dbReference>
<reference evidence="3 4" key="1">
    <citation type="submission" date="2020-09" db="EMBL/GenBank/DDBJ databases">
        <title>De no assembly of potato wild relative species, Solanum commersonii.</title>
        <authorList>
            <person name="Cho K."/>
        </authorList>
    </citation>
    <scope>NUCLEOTIDE SEQUENCE [LARGE SCALE GENOMIC DNA]</scope>
    <source>
        <strain evidence="3">LZ3.2</strain>
        <tissue evidence="3">Leaf</tissue>
    </source>
</reference>
<dbReference type="EMBL" id="JACXVP010000002">
    <property type="protein sequence ID" value="KAG5627043.1"/>
    <property type="molecule type" value="Genomic_DNA"/>
</dbReference>